<dbReference type="NCBIfam" id="TIGR00639">
    <property type="entry name" value="PurN"/>
    <property type="match status" value="1"/>
</dbReference>
<evidence type="ECO:0000256" key="6">
    <source>
        <dbReference type="HAMAP-Rule" id="MF_01930"/>
    </source>
</evidence>
<dbReference type="InterPro" id="IPR004607">
    <property type="entry name" value="GART"/>
</dbReference>
<evidence type="ECO:0000256" key="5">
    <source>
        <dbReference type="ARBA" id="ARBA00047664"/>
    </source>
</evidence>
<dbReference type="InterPro" id="IPR001555">
    <property type="entry name" value="GART_AS"/>
</dbReference>
<keyword evidence="3 6" id="KW-0658">Purine biosynthesis</keyword>
<evidence type="ECO:0000256" key="2">
    <source>
        <dbReference type="ARBA" id="ARBA00022679"/>
    </source>
</evidence>
<proteinExistence type="inferred from homology"/>
<gene>
    <name evidence="6" type="primary">purN</name>
    <name evidence="8" type="ORF">GH975_09025</name>
</gene>
<dbReference type="OrthoDB" id="9806170at2"/>
<organism evidence="8 9">
    <name type="scientific">Litorivicinus lipolyticus</name>
    <dbReference type="NCBI Taxonomy" id="418701"/>
    <lineage>
        <taxon>Bacteria</taxon>
        <taxon>Pseudomonadati</taxon>
        <taxon>Pseudomonadota</taxon>
        <taxon>Gammaproteobacteria</taxon>
        <taxon>Oceanospirillales</taxon>
        <taxon>Litorivicinaceae</taxon>
        <taxon>Litorivicinus</taxon>
    </lineage>
</organism>
<dbReference type="UniPathway" id="UPA00074">
    <property type="reaction ID" value="UER00126"/>
</dbReference>
<dbReference type="GO" id="GO:0004644">
    <property type="term" value="F:phosphoribosylglycinamide formyltransferase activity"/>
    <property type="evidence" value="ECO:0007669"/>
    <property type="project" value="UniProtKB-UniRule"/>
</dbReference>
<dbReference type="Pfam" id="PF00551">
    <property type="entry name" value="Formyl_trans_N"/>
    <property type="match status" value="1"/>
</dbReference>
<dbReference type="Gene3D" id="3.40.50.170">
    <property type="entry name" value="Formyl transferase, N-terminal domain"/>
    <property type="match status" value="1"/>
</dbReference>
<evidence type="ECO:0000313" key="9">
    <source>
        <dbReference type="Proteomes" id="UP000388235"/>
    </source>
</evidence>
<dbReference type="CDD" id="cd08645">
    <property type="entry name" value="FMT_core_GART"/>
    <property type="match status" value="1"/>
</dbReference>
<comment type="catalytic activity">
    <reaction evidence="5 6">
        <text>N(1)-(5-phospho-beta-D-ribosyl)glycinamide + (6R)-10-formyltetrahydrofolate = N(2)-formyl-N(1)-(5-phospho-beta-D-ribosyl)glycinamide + (6S)-5,6,7,8-tetrahydrofolate + H(+)</text>
        <dbReference type="Rhea" id="RHEA:15053"/>
        <dbReference type="ChEBI" id="CHEBI:15378"/>
        <dbReference type="ChEBI" id="CHEBI:57453"/>
        <dbReference type="ChEBI" id="CHEBI:143788"/>
        <dbReference type="ChEBI" id="CHEBI:147286"/>
        <dbReference type="ChEBI" id="CHEBI:195366"/>
        <dbReference type="EC" id="2.1.2.2"/>
    </reaction>
</comment>
<dbReference type="KEGG" id="llp:GH975_09025"/>
<dbReference type="GO" id="GO:0006189">
    <property type="term" value="P:'de novo' IMP biosynthetic process"/>
    <property type="evidence" value="ECO:0007669"/>
    <property type="project" value="UniProtKB-UniRule"/>
</dbReference>
<dbReference type="SUPFAM" id="SSF53328">
    <property type="entry name" value="Formyltransferase"/>
    <property type="match status" value="1"/>
</dbReference>
<keyword evidence="9" id="KW-1185">Reference proteome</keyword>
<dbReference type="PANTHER" id="PTHR43369">
    <property type="entry name" value="PHOSPHORIBOSYLGLYCINAMIDE FORMYLTRANSFERASE"/>
    <property type="match status" value="1"/>
</dbReference>
<dbReference type="PANTHER" id="PTHR43369:SF2">
    <property type="entry name" value="PHOSPHORIBOSYLGLYCINAMIDE FORMYLTRANSFERASE"/>
    <property type="match status" value="1"/>
</dbReference>
<dbReference type="PROSITE" id="PS00373">
    <property type="entry name" value="GART"/>
    <property type="match status" value="1"/>
</dbReference>
<evidence type="ECO:0000256" key="1">
    <source>
        <dbReference type="ARBA" id="ARBA00005054"/>
    </source>
</evidence>
<dbReference type="EC" id="2.1.2.2" evidence="6"/>
<dbReference type="EMBL" id="CP045871">
    <property type="protein sequence ID" value="QGG80702.1"/>
    <property type="molecule type" value="Genomic_DNA"/>
</dbReference>
<keyword evidence="2 6" id="KW-0808">Transferase</keyword>
<evidence type="ECO:0000256" key="4">
    <source>
        <dbReference type="ARBA" id="ARBA00038440"/>
    </source>
</evidence>
<feature type="binding site" evidence="6">
    <location>
        <begin position="86"/>
        <end position="89"/>
    </location>
    <ligand>
        <name>(6R)-10-formyltetrahydrofolate</name>
        <dbReference type="ChEBI" id="CHEBI:195366"/>
    </ligand>
</feature>
<feature type="active site" description="Proton donor" evidence="6">
    <location>
        <position position="105"/>
    </location>
</feature>
<dbReference type="GO" id="GO:0005829">
    <property type="term" value="C:cytosol"/>
    <property type="evidence" value="ECO:0007669"/>
    <property type="project" value="TreeGrafter"/>
</dbReference>
<feature type="site" description="Raises pKa of active site His" evidence="6">
    <location>
        <position position="141"/>
    </location>
</feature>
<dbReference type="InterPro" id="IPR002376">
    <property type="entry name" value="Formyl_transf_N"/>
</dbReference>
<sequence>MSIVVLASGGGSNFQALLDDPVIAAKLSALVCNRPGAGCLQRAADAGLECALVNHQDYDGRANFERALMQEIDRYQPTLLVLAGFMRILEAPFVNHYAGRMLNIHPSLLPKYKGLNTHQRAIDAGDCAAGVSVHLVTAELDGGPVIGQRQVPIEPDDSAQALASRVLVAEHQLYPAVIRAVLSGDLVFAGGGPTFKGQPIAQPLPF</sequence>
<dbReference type="Proteomes" id="UP000388235">
    <property type="component" value="Chromosome"/>
</dbReference>
<feature type="binding site" evidence="6">
    <location>
        <position position="103"/>
    </location>
    <ligand>
        <name>(6R)-10-formyltetrahydrofolate</name>
        <dbReference type="ChEBI" id="CHEBI:195366"/>
    </ligand>
</feature>
<comment type="similarity">
    <text evidence="4 6">Belongs to the GART family.</text>
</comment>
<dbReference type="AlphaFoldDB" id="A0A5Q2QEE4"/>
<feature type="binding site" evidence="6">
    <location>
        <begin position="11"/>
        <end position="13"/>
    </location>
    <ligand>
        <name>N(1)-(5-phospho-beta-D-ribosyl)glycinamide</name>
        <dbReference type="ChEBI" id="CHEBI:143788"/>
    </ligand>
</feature>
<feature type="binding site" evidence="6">
    <location>
        <position position="61"/>
    </location>
    <ligand>
        <name>(6R)-10-formyltetrahydrofolate</name>
        <dbReference type="ChEBI" id="CHEBI:195366"/>
    </ligand>
</feature>
<comment type="function">
    <text evidence="6">Catalyzes the transfer of a formyl group from 10-formyltetrahydrofolate to 5-phospho-ribosyl-glycinamide (GAR), producing 5-phospho-ribosyl-N-formylglycinamide (FGAR) and tetrahydrofolate.</text>
</comment>
<name>A0A5Q2QEE4_9GAMM</name>
<accession>A0A5Q2QEE4</accession>
<dbReference type="RefSeq" id="WP_153714206.1">
    <property type="nucleotide sequence ID" value="NZ_CP045871.1"/>
</dbReference>
<feature type="domain" description="Formyl transferase N-terminal" evidence="7">
    <location>
        <begin position="1"/>
        <end position="178"/>
    </location>
</feature>
<evidence type="ECO:0000313" key="8">
    <source>
        <dbReference type="EMBL" id="QGG80702.1"/>
    </source>
</evidence>
<evidence type="ECO:0000256" key="3">
    <source>
        <dbReference type="ARBA" id="ARBA00022755"/>
    </source>
</evidence>
<dbReference type="HAMAP" id="MF_01930">
    <property type="entry name" value="PurN"/>
    <property type="match status" value="1"/>
</dbReference>
<reference evidence="8 9" key="1">
    <citation type="submission" date="2019-11" db="EMBL/GenBank/DDBJ databases">
        <authorList>
            <person name="Khan S.A."/>
            <person name="Jeon C.O."/>
            <person name="Chun B.H."/>
        </authorList>
    </citation>
    <scope>NUCLEOTIDE SEQUENCE [LARGE SCALE GENOMIC DNA]</scope>
    <source>
        <strain evidence="8 9">IMCC 1097</strain>
    </source>
</reference>
<comment type="pathway">
    <text evidence="1 6">Purine metabolism; IMP biosynthesis via de novo pathway; N(2)-formyl-N(1)-(5-phospho-D-ribosyl)glycinamide from N(1)-(5-phospho-D-ribosyl)glycinamide (10-formyl THF route): step 1/1.</text>
</comment>
<evidence type="ECO:0000259" key="7">
    <source>
        <dbReference type="Pfam" id="PF00551"/>
    </source>
</evidence>
<protein>
    <recommendedName>
        <fullName evidence="6">Phosphoribosylglycinamide formyltransferase</fullName>
        <ecNumber evidence="6">2.1.2.2</ecNumber>
    </recommendedName>
    <alternativeName>
        <fullName evidence="6">5'-phosphoribosylglycinamide transformylase</fullName>
    </alternativeName>
    <alternativeName>
        <fullName evidence="6">GAR transformylase</fullName>
        <shortName evidence="6">GART</shortName>
    </alternativeName>
</protein>
<dbReference type="InterPro" id="IPR036477">
    <property type="entry name" value="Formyl_transf_N_sf"/>
</dbReference>